<dbReference type="Proteomes" id="UP000427282">
    <property type="component" value="Segment"/>
</dbReference>
<dbReference type="RefSeq" id="YP_009885164.1">
    <property type="nucleotide sequence ID" value="NC_049478.1"/>
</dbReference>
<gene>
    <name evidence="1" type="primary">84</name>
    <name evidence="1" type="ORF">SEA_MUFASA8_84</name>
</gene>
<dbReference type="KEGG" id="vg:55814536"/>
<accession>A0A649VNL6</accession>
<sequence length="175" mass="18506">MTPQPLTQEFKANPGTGPSYQPVATIEGIMTFMEEHLRRAKTIQDSVDRAVDIITAAQPVGKGVFLTIHLDGTVSAFATGSVEAKTMLVHRETAPPPVGRVPALITTEDGGKQPVYWPVTPPRWVPGTHYPTGAPMATGGDLGPSHAVTPQRPIVPMNEYADSATLMAAVIASAN</sequence>
<dbReference type="GeneID" id="55814536"/>
<keyword evidence="2" id="KW-1185">Reference proteome</keyword>
<evidence type="ECO:0000313" key="1">
    <source>
        <dbReference type="EMBL" id="QGJ93532.1"/>
    </source>
</evidence>
<name>A0A649VNL6_9CAUD</name>
<reference evidence="1 2" key="1">
    <citation type="submission" date="2019-10" db="EMBL/GenBank/DDBJ databases">
        <authorList>
            <person name="Garlena R.A."/>
            <person name="Russell D.A."/>
            <person name="Pope W.H."/>
            <person name="Jacobs-Sera D."/>
            <person name="Hatfull G.F."/>
        </authorList>
    </citation>
    <scope>NUCLEOTIDE SEQUENCE [LARGE SCALE GENOMIC DNA]</scope>
</reference>
<proteinExistence type="predicted"/>
<dbReference type="EMBL" id="MN586027">
    <property type="protein sequence ID" value="QGJ93532.1"/>
    <property type="molecule type" value="Genomic_DNA"/>
</dbReference>
<evidence type="ECO:0000313" key="2">
    <source>
        <dbReference type="Proteomes" id="UP000427282"/>
    </source>
</evidence>
<organism evidence="1 2">
    <name type="scientific">Arthrobacter phage Mufasa8</name>
    <dbReference type="NCBI Taxonomy" id="2656526"/>
    <lineage>
        <taxon>Viruses</taxon>
        <taxon>Duplodnaviria</taxon>
        <taxon>Heunggongvirae</taxon>
        <taxon>Uroviricota</taxon>
        <taxon>Caudoviricetes</taxon>
        <taxon>Mufasoctovirus</taxon>
        <taxon>Mufasoctovirus mufasa8</taxon>
    </lineage>
</organism>
<protein>
    <submittedName>
        <fullName evidence="1">Uncharacterized protein</fullName>
    </submittedName>
</protein>